<proteinExistence type="inferred from homology"/>
<gene>
    <name evidence="4" type="ORF">MAM1_0330c09748</name>
</gene>
<dbReference type="GO" id="GO:0008017">
    <property type="term" value="F:microtubule binding"/>
    <property type="evidence" value="ECO:0007669"/>
    <property type="project" value="InterPro"/>
</dbReference>
<evidence type="ECO:0000256" key="1">
    <source>
        <dbReference type="PROSITE-ProRule" id="PRU00283"/>
    </source>
</evidence>
<protein>
    <recommendedName>
        <fullName evidence="3">Kinesin motor domain-containing protein</fullName>
    </recommendedName>
</protein>
<accession>A0A0C9LXM1</accession>
<keyword evidence="5" id="KW-1185">Reference proteome</keyword>
<feature type="compositionally biased region" description="Low complexity" evidence="2">
    <location>
        <begin position="36"/>
        <end position="65"/>
    </location>
</feature>
<dbReference type="EMBL" id="DF836619">
    <property type="protein sequence ID" value="GAN10210.1"/>
    <property type="molecule type" value="Genomic_DNA"/>
</dbReference>
<dbReference type="Proteomes" id="UP000053815">
    <property type="component" value="Unassembled WGS sequence"/>
</dbReference>
<evidence type="ECO:0000256" key="2">
    <source>
        <dbReference type="SAM" id="MobiDB-lite"/>
    </source>
</evidence>
<evidence type="ECO:0000259" key="3">
    <source>
        <dbReference type="PROSITE" id="PS50067"/>
    </source>
</evidence>
<reference evidence="4" key="1">
    <citation type="submission" date="2014-09" db="EMBL/GenBank/DDBJ databases">
        <title>Draft genome sequence of an oleaginous Mucoromycotina fungus Mucor ambiguus NBRC6742.</title>
        <authorList>
            <person name="Takeda I."/>
            <person name="Yamane N."/>
            <person name="Morita T."/>
            <person name="Tamano K."/>
            <person name="Machida M."/>
            <person name="Baker S."/>
            <person name="Koike H."/>
        </authorList>
    </citation>
    <scope>NUCLEOTIDE SEQUENCE</scope>
    <source>
        <strain evidence="4">NBRC 6742</strain>
    </source>
</reference>
<dbReference type="InterPro" id="IPR001752">
    <property type="entry name" value="Kinesin_motor_dom"/>
</dbReference>
<dbReference type="SUPFAM" id="SSF52540">
    <property type="entry name" value="P-loop containing nucleoside triphosphate hydrolases"/>
    <property type="match status" value="1"/>
</dbReference>
<feature type="domain" description="Kinesin motor" evidence="3">
    <location>
        <begin position="71"/>
        <end position="170"/>
    </location>
</feature>
<comment type="caution">
    <text evidence="1">Lacks conserved residue(s) required for the propagation of feature annotation.</text>
</comment>
<dbReference type="AlphaFoldDB" id="A0A0C9LXM1"/>
<dbReference type="GO" id="GO:0005524">
    <property type="term" value="F:ATP binding"/>
    <property type="evidence" value="ECO:0007669"/>
    <property type="project" value="InterPro"/>
</dbReference>
<feature type="region of interest" description="Disordered" evidence="2">
    <location>
        <begin position="1"/>
        <end position="66"/>
    </location>
</feature>
<dbReference type="InterPro" id="IPR027417">
    <property type="entry name" value="P-loop_NTPase"/>
</dbReference>
<dbReference type="STRING" id="91626.A0A0C9LXM1"/>
<sequence>MATTAHNDGPITPPATPLWNQSSAKFSSNIPIPMNSTTTSYPSPTTSSSRSSSSASLRPSFSTRSTSIRENVQVMVRCRPRSEKELEYDEEPCWLINPEEGLIEQARLKAPNSIRAFYYDNVVMGTDNAQVYKAGILDLVRSAMMGYNGMRFFKAVLYLRMVKQPVERLM</sequence>
<organism evidence="4">
    <name type="scientific">Mucor ambiguus</name>
    <dbReference type="NCBI Taxonomy" id="91626"/>
    <lineage>
        <taxon>Eukaryota</taxon>
        <taxon>Fungi</taxon>
        <taxon>Fungi incertae sedis</taxon>
        <taxon>Mucoromycota</taxon>
        <taxon>Mucoromycotina</taxon>
        <taxon>Mucoromycetes</taxon>
        <taxon>Mucorales</taxon>
        <taxon>Mucorineae</taxon>
        <taxon>Mucoraceae</taxon>
        <taxon>Mucor</taxon>
    </lineage>
</organism>
<dbReference type="GO" id="GO:0003777">
    <property type="term" value="F:microtubule motor activity"/>
    <property type="evidence" value="ECO:0007669"/>
    <property type="project" value="InterPro"/>
</dbReference>
<evidence type="ECO:0000313" key="5">
    <source>
        <dbReference type="Proteomes" id="UP000053815"/>
    </source>
</evidence>
<dbReference type="PROSITE" id="PS50067">
    <property type="entry name" value="KINESIN_MOTOR_2"/>
    <property type="match status" value="1"/>
</dbReference>
<dbReference type="InterPro" id="IPR036961">
    <property type="entry name" value="Kinesin_motor_dom_sf"/>
</dbReference>
<comment type="similarity">
    <text evidence="1">Belongs to the TRAFAC class myosin-kinesin ATPase superfamily. Kinesin family.</text>
</comment>
<name>A0A0C9LXM1_9FUNG</name>
<evidence type="ECO:0000313" key="4">
    <source>
        <dbReference type="EMBL" id="GAN10210.1"/>
    </source>
</evidence>
<feature type="compositionally biased region" description="Polar residues" evidence="2">
    <location>
        <begin position="18"/>
        <end position="30"/>
    </location>
</feature>
<dbReference type="OrthoDB" id="3176171at2759"/>
<dbReference type="Gene3D" id="3.40.850.10">
    <property type="entry name" value="Kinesin motor domain"/>
    <property type="match status" value="1"/>
</dbReference>
<dbReference type="GO" id="GO:0007018">
    <property type="term" value="P:microtubule-based movement"/>
    <property type="evidence" value="ECO:0007669"/>
    <property type="project" value="InterPro"/>
</dbReference>